<dbReference type="AlphaFoldDB" id="A0A0L0FAS4"/>
<feature type="non-terminal residue" evidence="1">
    <location>
        <position position="1"/>
    </location>
</feature>
<dbReference type="Pfam" id="PF08238">
    <property type="entry name" value="Sel1"/>
    <property type="match status" value="2"/>
</dbReference>
<proteinExistence type="predicted"/>
<name>A0A0L0FAS4_9EUKA</name>
<dbReference type="Gene3D" id="1.25.40.10">
    <property type="entry name" value="Tetratricopeptide repeat domain"/>
    <property type="match status" value="1"/>
</dbReference>
<dbReference type="InterPro" id="IPR006597">
    <property type="entry name" value="Sel1-like"/>
</dbReference>
<reference evidence="1 2" key="1">
    <citation type="submission" date="2011-02" db="EMBL/GenBank/DDBJ databases">
        <title>The Genome Sequence of Sphaeroforma arctica JP610.</title>
        <authorList>
            <consortium name="The Broad Institute Genome Sequencing Platform"/>
            <person name="Russ C."/>
            <person name="Cuomo C."/>
            <person name="Young S.K."/>
            <person name="Zeng Q."/>
            <person name="Gargeya S."/>
            <person name="Alvarado L."/>
            <person name="Berlin A."/>
            <person name="Chapman S.B."/>
            <person name="Chen Z."/>
            <person name="Freedman E."/>
            <person name="Gellesch M."/>
            <person name="Goldberg J."/>
            <person name="Griggs A."/>
            <person name="Gujja S."/>
            <person name="Heilman E."/>
            <person name="Heiman D."/>
            <person name="Howarth C."/>
            <person name="Mehta T."/>
            <person name="Neiman D."/>
            <person name="Pearson M."/>
            <person name="Roberts A."/>
            <person name="Saif S."/>
            <person name="Shea T."/>
            <person name="Shenoy N."/>
            <person name="Sisk P."/>
            <person name="Stolte C."/>
            <person name="Sykes S."/>
            <person name="White J."/>
            <person name="Yandava C."/>
            <person name="Burger G."/>
            <person name="Gray M.W."/>
            <person name="Holland P.W.H."/>
            <person name="King N."/>
            <person name="Lang F.B.F."/>
            <person name="Roger A.J."/>
            <person name="Ruiz-Trillo I."/>
            <person name="Haas B."/>
            <person name="Nusbaum C."/>
            <person name="Birren B."/>
        </authorList>
    </citation>
    <scope>NUCLEOTIDE SEQUENCE [LARGE SCALE GENOMIC DNA]</scope>
    <source>
        <strain evidence="1 2">JP610</strain>
    </source>
</reference>
<dbReference type="GeneID" id="25914097"/>
<keyword evidence="2" id="KW-1185">Reference proteome</keyword>
<sequence>VPRNYTTAFELADVASQTTEAHTVTAMIVLGNIYRRGLGGVEVDPQKAFGYFDAAAKYAAPLALLSMA</sequence>
<dbReference type="EMBL" id="KQ245076">
    <property type="protein sequence ID" value="KNC73849.1"/>
    <property type="molecule type" value="Genomic_DNA"/>
</dbReference>
<accession>A0A0L0FAS4</accession>
<dbReference type="SMART" id="SM00671">
    <property type="entry name" value="SEL1"/>
    <property type="match status" value="1"/>
</dbReference>
<feature type="non-terminal residue" evidence="1">
    <location>
        <position position="68"/>
    </location>
</feature>
<evidence type="ECO:0008006" key="3">
    <source>
        <dbReference type="Google" id="ProtNLM"/>
    </source>
</evidence>
<organism evidence="1 2">
    <name type="scientific">Sphaeroforma arctica JP610</name>
    <dbReference type="NCBI Taxonomy" id="667725"/>
    <lineage>
        <taxon>Eukaryota</taxon>
        <taxon>Ichthyosporea</taxon>
        <taxon>Ichthyophonida</taxon>
        <taxon>Sphaeroforma</taxon>
    </lineage>
</organism>
<evidence type="ECO:0000313" key="2">
    <source>
        <dbReference type="Proteomes" id="UP000054560"/>
    </source>
</evidence>
<dbReference type="Proteomes" id="UP000054560">
    <property type="component" value="Unassembled WGS sequence"/>
</dbReference>
<dbReference type="RefSeq" id="XP_014147751.1">
    <property type="nucleotide sequence ID" value="XM_014292276.1"/>
</dbReference>
<gene>
    <name evidence="1" type="ORF">SARC_13593</name>
</gene>
<dbReference type="InterPro" id="IPR011990">
    <property type="entry name" value="TPR-like_helical_dom_sf"/>
</dbReference>
<protein>
    <recommendedName>
        <fullName evidence="3">Sel1 repeat family protein</fullName>
    </recommendedName>
</protein>
<dbReference type="SUPFAM" id="SSF81901">
    <property type="entry name" value="HCP-like"/>
    <property type="match status" value="1"/>
</dbReference>
<evidence type="ECO:0000313" key="1">
    <source>
        <dbReference type="EMBL" id="KNC73849.1"/>
    </source>
</evidence>